<comment type="catalytic activity">
    <reaction evidence="3">
        <text>Hydrolysis of (1-&gt;4)-beta-linkages between N-acetylmuramic acid and N-acetyl-D-glucosamine residues in a peptidoglycan and between N-acetyl-D-glucosamine residues in chitodextrins.</text>
        <dbReference type="EC" id="3.2.1.17"/>
    </reaction>
</comment>
<dbReference type="AlphaFoldDB" id="F7VFZ9"/>
<proteinExistence type="inferred from homology"/>
<dbReference type="Pfam" id="PF00959">
    <property type="entry name" value="Phage_lysozyme"/>
    <property type="match status" value="1"/>
</dbReference>
<evidence type="ECO:0000313" key="4">
    <source>
        <dbReference type="EMBL" id="GAA09294.1"/>
    </source>
</evidence>
<dbReference type="GO" id="GO:0009253">
    <property type="term" value="P:peptidoglycan catabolic process"/>
    <property type="evidence" value="ECO:0007669"/>
    <property type="project" value="InterPro"/>
</dbReference>
<reference evidence="4 5" key="1">
    <citation type="journal article" date="2011" name="Biochem. Biophys. Res. Commun.">
        <title>Increased number of Arginine-based salt bridges contributes to the thermotolerance of thermotolerant acetic acid bacteria, Acetobacter tropicalis SKU1100.</title>
        <authorList>
            <person name="Matsutani M."/>
            <person name="Hirakawa H."/>
            <person name="Nishikura M."/>
            <person name="Soemphol W."/>
            <person name="Ali I.A.I."/>
            <person name="Yakushi T."/>
            <person name="Matsushita K."/>
        </authorList>
    </citation>
    <scope>NUCLEOTIDE SEQUENCE [LARGE SCALE GENOMIC DNA]</scope>
    <source>
        <strain evidence="4 5">NBRC 101654</strain>
    </source>
</reference>
<keyword evidence="2 3" id="KW-0081">Bacteriolytic enzyme</keyword>
<dbReference type="GO" id="GO:0016998">
    <property type="term" value="P:cell wall macromolecule catabolic process"/>
    <property type="evidence" value="ECO:0007669"/>
    <property type="project" value="InterPro"/>
</dbReference>
<dbReference type="Gene3D" id="1.10.530.40">
    <property type="match status" value="1"/>
</dbReference>
<dbReference type="GO" id="GO:0031640">
    <property type="term" value="P:killing of cells of another organism"/>
    <property type="evidence" value="ECO:0007669"/>
    <property type="project" value="UniProtKB-KW"/>
</dbReference>
<comment type="similarity">
    <text evidence="3">Belongs to the glycosyl hydrolase 24 family.</text>
</comment>
<evidence type="ECO:0000256" key="3">
    <source>
        <dbReference type="RuleBase" id="RU003788"/>
    </source>
</evidence>
<evidence type="ECO:0000313" key="5">
    <source>
        <dbReference type="Proteomes" id="UP000004319"/>
    </source>
</evidence>
<evidence type="ECO:0000256" key="2">
    <source>
        <dbReference type="ARBA" id="ARBA00022638"/>
    </source>
</evidence>
<evidence type="ECO:0000256" key="1">
    <source>
        <dbReference type="ARBA" id="ARBA00022529"/>
    </source>
</evidence>
<dbReference type="EMBL" id="BABS01000080">
    <property type="protein sequence ID" value="GAA09294.1"/>
    <property type="molecule type" value="Genomic_DNA"/>
</dbReference>
<sequence>MTRLFLYPENTMNDPILLAAALARRFEGLCLRPYVCAAGYWTIGYGSRWLANGAAMCAHAAPITAAEAESLLLAALRTLQPEIRKIVHVSLTARQEPAHYGLKHGYCRLVPENYRHPHTGEERVREEFRLTRRGVVRLAEIIAKLRKENGLAPFARTPVQTA</sequence>
<dbReference type="SUPFAM" id="SSF53955">
    <property type="entry name" value="Lysozyme-like"/>
    <property type="match status" value="1"/>
</dbReference>
<accession>F7VFZ9</accession>
<keyword evidence="3" id="KW-0378">Hydrolase</keyword>
<keyword evidence="3" id="KW-0326">Glycosidase</keyword>
<protein>
    <recommendedName>
        <fullName evidence="3">Lysozyme</fullName>
        <ecNumber evidence="3">3.2.1.17</ecNumber>
    </recommendedName>
</protein>
<dbReference type="GO" id="GO:0042742">
    <property type="term" value="P:defense response to bacterium"/>
    <property type="evidence" value="ECO:0007669"/>
    <property type="project" value="UniProtKB-KW"/>
</dbReference>
<dbReference type="InterPro" id="IPR002196">
    <property type="entry name" value="Glyco_hydro_24"/>
</dbReference>
<name>F7VFZ9_9PROT</name>
<dbReference type="GO" id="GO:0003796">
    <property type="term" value="F:lysozyme activity"/>
    <property type="evidence" value="ECO:0007669"/>
    <property type="project" value="UniProtKB-EC"/>
</dbReference>
<dbReference type="Proteomes" id="UP000004319">
    <property type="component" value="Unassembled WGS sequence"/>
</dbReference>
<organism evidence="4 5">
    <name type="scientific">Acetobacter tropicalis NBRC 101654</name>
    <dbReference type="NCBI Taxonomy" id="749388"/>
    <lineage>
        <taxon>Bacteria</taxon>
        <taxon>Pseudomonadati</taxon>
        <taxon>Pseudomonadota</taxon>
        <taxon>Alphaproteobacteria</taxon>
        <taxon>Acetobacterales</taxon>
        <taxon>Acetobacteraceae</taxon>
        <taxon>Acetobacter</taxon>
    </lineage>
</organism>
<dbReference type="InterPro" id="IPR023347">
    <property type="entry name" value="Lysozyme_dom_sf"/>
</dbReference>
<comment type="caution">
    <text evidence="4">The sequence shown here is derived from an EMBL/GenBank/DDBJ whole genome shotgun (WGS) entry which is preliminary data.</text>
</comment>
<dbReference type="EC" id="3.2.1.17" evidence="3"/>
<keyword evidence="1 3" id="KW-0929">Antimicrobial</keyword>
<dbReference type="InterPro" id="IPR023346">
    <property type="entry name" value="Lysozyme-like_dom_sf"/>
</dbReference>
<gene>
    <name evidence="4" type="ORF">ATPR_2298</name>
</gene>